<dbReference type="EMBL" id="BARS01016374">
    <property type="protein sequence ID" value="GAF86798.1"/>
    <property type="molecule type" value="Genomic_DNA"/>
</dbReference>
<accession>X0T008</accession>
<feature type="domain" description="D-alanine--D-alanine ligase C-terminal" evidence="1">
    <location>
        <begin position="1"/>
        <end position="31"/>
    </location>
</feature>
<reference evidence="2" key="1">
    <citation type="journal article" date="2014" name="Front. Microbiol.">
        <title>High frequency of phylogenetically diverse reductive dehalogenase-homologous genes in deep subseafloor sedimentary metagenomes.</title>
        <authorList>
            <person name="Kawai M."/>
            <person name="Futagami T."/>
            <person name="Toyoda A."/>
            <person name="Takaki Y."/>
            <person name="Nishi S."/>
            <person name="Hori S."/>
            <person name="Arai W."/>
            <person name="Tsubouchi T."/>
            <person name="Morono Y."/>
            <person name="Uchiyama I."/>
            <person name="Ito T."/>
            <person name="Fujiyama A."/>
            <person name="Inagaki F."/>
            <person name="Takami H."/>
        </authorList>
    </citation>
    <scope>NUCLEOTIDE SEQUENCE</scope>
    <source>
        <strain evidence="2">Expedition CK06-06</strain>
    </source>
</reference>
<name>X0T008_9ZZZZ</name>
<proteinExistence type="predicted"/>
<dbReference type="Gene3D" id="3.30.470.20">
    <property type="entry name" value="ATP-grasp fold, B domain"/>
    <property type="match status" value="1"/>
</dbReference>
<feature type="non-terminal residue" evidence="2">
    <location>
        <position position="1"/>
    </location>
</feature>
<dbReference type="GO" id="GO:0008716">
    <property type="term" value="F:D-alanine-D-alanine ligase activity"/>
    <property type="evidence" value="ECO:0007669"/>
    <property type="project" value="InterPro"/>
</dbReference>
<gene>
    <name evidence="2" type="ORF">S01H1_26951</name>
</gene>
<dbReference type="Pfam" id="PF07478">
    <property type="entry name" value="Dala_Dala_lig_C"/>
    <property type="match status" value="1"/>
</dbReference>
<evidence type="ECO:0000259" key="1">
    <source>
        <dbReference type="Pfam" id="PF07478"/>
    </source>
</evidence>
<comment type="caution">
    <text evidence="2">The sequence shown here is derived from an EMBL/GenBank/DDBJ whole genome shotgun (WGS) entry which is preliminary data.</text>
</comment>
<dbReference type="AlphaFoldDB" id="X0T008"/>
<evidence type="ECO:0000313" key="2">
    <source>
        <dbReference type="EMBL" id="GAF86798.1"/>
    </source>
</evidence>
<organism evidence="2">
    <name type="scientific">marine sediment metagenome</name>
    <dbReference type="NCBI Taxonomy" id="412755"/>
    <lineage>
        <taxon>unclassified sequences</taxon>
        <taxon>metagenomes</taxon>
        <taxon>ecological metagenomes</taxon>
    </lineage>
</organism>
<sequence>NTMPGMTTHSLVPKAAARAGMPMEVLCDRLVRLAVRDGAGR</sequence>
<protein>
    <recommendedName>
        <fullName evidence="1">D-alanine--D-alanine ligase C-terminal domain-containing protein</fullName>
    </recommendedName>
</protein>
<dbReference type="InterPro" id="IPR011095">
    <property type="entry name" value="Dala_Dala_lig_C"/>
</dbReference>